<proteinExistence type="predicted"/>
<organism evidence="1 2">
    <name type="scientific">Methanofollis fontis</name>
    <dbReference type="NCBI Taxonomy" id="2052832"/>
    <lineage>
        <taxon>Archaea</taxon>
        <taxon>Methanobacteriati</taxon>
        <taxon>Methanobacteriota</taxon>
        <taxon>Stenosarchaea group</taxon>
        <taxon>Methanomicrobia</taxon>
        <taxon>Methanomicrobiales</taxon>
        <taxon>Methanomicrobiaceae</taxon>
        <taxon>Methanofollis</taxon>
    </lineage>
</organism>
<accession>A0A483CLU7</accession>
<dbReference type="AlphaFoldDB" id="A0A483CLU7"/>
<reference evidence="1 2" key="1">
    <citation type="submission" date="2017-11" db="EMBL/GenBank/DDBJ databases">
        <title>Isolation and Characterization of Methanofollis Species from Methane Seep Offshore SW Taiwan.</title>
        <authorList>
            <person name="Teng N.-H."/>
            <person name="Lai M.-C."/>
            <person name="Chen S.-C."/>
        </authorList>
    </citation>
    <scope>NUCLEOTIDE SEQUENCE [LARGE SCALE GENOMIC DNA]</scope>
    <source>
        <strain evidence="1 2">FWC-SCC2</strain>
    </source>
</reference>
<gene>
    <name evidence="1" type="ORF">CUJ86_07930</name>
</gene>
<keyword evidence="2" id="KW-1185">Reference proteome</keyword>
<name>A0A483CLU7_9EURY</name>
<evidence type="ECO:0000313" key="2">
    <source>
        <dbReference type="Proteomes" id="UP000292580"/>
    </source>
</evidence>
<sequence length="153" mass="16629">MQTGPPSRRDRKTRVRRHIQVAPIIFCILLLTVSTATAAEANLYGGDRTTVSTDNSAAWNGTPGSGAHVESAVSLPDPGEIREQHFVRYVEDNRSADHGEGVRQIRASIMRQIADLETRGCDVADLRSALESGSEEAVKEALSRIPESMTGTR</sequence>
<dbReference type="Proteomes" id="UP000292580">
    <property type="component" value="Unassembled WGS sequence"/>
</dbReference>
<comment type="caution">
    <text evidence="1">The sequence shown here is derived from an EMBL/GenBank/DDBJ whole genome shotgun (WGS) entry which is preliminary data.</text>
</comment>
<protein>
    <submittedName>
        <fullName evidence="1">Uncharacterized protein</fullName>
    </submittedName>
</protein>
<dbReference type="EMBL" id="PGCL01000003">
    <property type="protein sequence ID" value="TAJ43969.1"/>
    <property type="molecule type" value="Genomic_DNA"/>
</dbReference>
<evidence type="ECO:0000313" key="1">
    <source>
        <dbReference type="EMBL" id="TAJ43969.1"/>
    </source>
</evidence>